<gene>
    <name evidence="2" type="ORF">CS062_15050</name>
</gene>
<dbReference type="AlphaFoldDB" id="A0A2G9C7H1"/>
<evidence type="ECO:0000256" key="1">
    <source>
        <dbReference type="SAM" id="MobiDB-lite"/>
    </source>
</evidence>
<accession>A0A2G9C7H1</accession>
<dbReference type="Proteomes" id="UP000231501">
    <property type="component" value="Unassembled WGS sequence"/>
</dbReference>
<evidence type="ECO:0000313" key="2">
    <source>
        <dbReference type="EMBL" id="PIM52363.1"/>
    </source>
</evidence>
<sequence length="95" mass="10613">MPISQKESLVESSFPQKSPKPTRRCAAALAQRLLAIGGREILISVGLRGRVRLNFLRRFLRRGQLMQRLRAGVRRRPGPAIATLLGRAFLPPTGR</sequence>
<name>A0A2G9C7H1_9BURK</name>
<feature type="region of interest" description="Disordered" evidence="1">
    <location>
        <begin position="1"/>
        <end position="22"/>
    </location>
</feature>
<protein>
    <submittedName>
        <fullName evidence="2">Uncharacterized protein</fullName>
    </submittedName>
</protein>
<keyword evidence="3" id="KW-1185">Reference proteome</keyword>
<comment type="caution">
    <text evidence="2">The sequence shown here is derived from an EMBL/GenBank/DDBJ whole genome shotgun (WGS) entry which is preliminary data.</text>
</comment>
<proteinExistence type="predicted"/>
<dbReference type="EMBL" id="PEOG01000039">
    <property type="protein sequence ID" value="PIM52363.1"/>
    <property type="molecule type" value="Genomic_DNA"/>
</dbReference>
<evidence type="ECO:0000313" key="3">
    <source>
        <dbReference type="Proteomes" id="UP000231501"/>
    </source>
</evidence>
<feature type="compositionally biased region" description="Polar residues" evidence="1">
    <location>
        <begin position="1"/>
        <end position="16"/>
    </location>
</feature>
<reference evidence="2 3" key="1">
    <citation type="submission" date="2017-11" db="EMBL/GenBank/DDBJ databases">
        <title>Draft genome sequence of Mitsuaria sp. HWN-4.</title>
        <authorList>
            <person name="Gundlapally S.R."/>
        </authorList>
    </citation>
    <scope>NUCLEOTIDE SEQUENCE [LARGE SCALE GENOMIC DNA]</scope>
    <source>
        <strain evidence="2 3">HWN-4</strain>
    </source>
</reference>
<organism evidence="2 3">
    <name type="scientific">Roseateles chitinivorans</name>
    <dbReference type="NCBI Taxonomy" id="2917965"/>
    <lineage>
        <taxon>Bacteria</taxon>
        <taxon>Pseudomonadati</taxon>
        <taxon>Pseudomonadota</taxon>
        <taxon>Betaproteobacteria</taxon>
        <taxon>Burkholderiales</taxon>
        <taxon>Sphaerotilaceae</taxon>
        <taxon>Roseateles</taxon>
    </lineage>
</organism>